<dbReference type="SUPFAM" id="SSF53098">
    <property type="entry name" value="Ribonuclease H-like"/>
    <property type="match status" value="1"/>
</dbReference>
<dbReference type="PANTHER" id="PTHR33481:SF1">
    <property type="entry name" value="ENDONUCLEASE_EXONUCLEASE_PHOSPHATASE DOMAIN-CONTAINING PROTEIN-RELATED"/>
    <property type="match status" value="1"/>
</dbReference>
<evidence type="ECO:0000259" key="1">
    <source>
        <dbReference type="PROSITE" id="PS50879"/>
    </source>
</evidence>
<reference evidence="2 3" key="1">
    <citation type="submission" date="2019-02" db="EMBL/GenBank/DDBJ databases">
        <title>Genome sequencing of the rare red list fungi Antrodiella citrinella (Flaviporus citrinellus).</title>
        <authorList>
            <person name="Buettner E."/>
            <person name="Kellner H."/>
        </authorList>
    </citation>
    <scope>NUCLEOTIDE SEQUENCE [LARGE SCALE GENOMIC DNA]</scope>
    <source>
        <strain evidence="2 3">DSM 108506</strain>
    </source>
</reference>
<dbReference type="PANTHER" id="PTHR33481">
    <property type="entry name" value="REVERSE TRANSCRIPTASE"/>
    <property type="match status" value="1"/>
</dbReference>
<organism evidence="2 3">
    <name type="scientific">Antrodiella citrinella</name>
    <dbReference type="NCBI Taxonomy" id="2447956"/>
    <lineage>
        <taxon>Eukaryota</taxon>
        <taxon>Fungi</taxon>
        <taxon>Dikarya</taxon>
        <taxon>Basidiomycota</taxon>
        <taxon>Agaricomycotina</taxon>
        <taxon>Agaricomycetes</taxon>
        <taxon>Polyporales</taxon>
        <taxon>Steccherinaceae</taxon>
        <taxon>Antrodiella</taxon>
    </lineage>
</organism>
<protein>
    <recommendedName>
        <fullName evidence="1">RNase H type-1 domain-containing protein</fullName>
    </recommendedName>
</protein>
<dbReference type="CDD" id="cd09276">
    <property type="entry name" value="Rnase_HI_RT_non_LTR"/>
    <property type="match status" value="1"/>
</dbReference>
<dbReference type="GO" id="GO:0004523">
    <property type="term" value="F:RNA-DNA hybrid ribonuclease activity"/>
    <property type="evidence" value="ECO:0007669"/>
    <property type="project" value="InterPro"/>
</dbReference>
<dbReference type="PROSITE" id="PS50879">
    <property type="entry name" value="RNASE_H_1"/>
    <property type="match status" value="1"/>
</dbReference>
<evidence type="ECO:0000313" key="2">
    <source>
        <dbReference type="EMBL" id="THH28318.1"/>
    </source>
</evidence>
<dbReference type="OrthoDB" id="2840473at2759"/>
<dbReference type="EMBL" id="SGPM01000186">
    <property type="protein sequence ID" value="THH28318.1"/>
    <property type="molecule type" value="Genomic_DNA"/>
</dbReference>
<keyword evidence="3" id="KW-1185">Reference proteome</keyword>
<name>A0A4S4MSJ6_9APHY</name>
<dbReference type="Gene3D" id="3.30.420.10">
    <property type="entry name" value="Ribonuclease H-like superfamily/Ribonuclease H"/>
    <property type="match status" value="1"/>
</dbReference>
<accession>A0A4S4MSJ6</accession>
<proteinExistence type="predicted"/>
<dbReference type="InterPro" id="IPR000477">
    <property type="entry name" value="RT_dom"/>
</dbReference>
<sequence>MIRRPFVAQRLRIWQQNTRKSPSAQDDIVNLAHPSKWDMIMLQEPWLDAKGKTRGNLFYHAVYPYNHNHLSNSAHRVRSVILINNNITSDSYDVLPVTSNDITAIRLRTDKGNVSLFNIYNDCTHNNTLATMERYLRDNPSISRPRPADHMLWFGDFNRHHALWDSPDNSHLFTPEQFIAPLIDLIHDYDMDMALPPGAPTICNSGGNWTRPDNVWKSSNAFDPFIACRVEHALRPANTDHYPIISILDFAVARTEPRVTRNFHDVDWKAFRDDLTARLDTLPTATPITDEDTFDSTVANLTRVIQETIGECVPERKPCPFSKRWWTAELTTARKAKNRASSRSYKFRHVPEHVSHGEYKQLNDSYATLLKNTKSEHWNEWLENITNEDVYTANRYVTSSPSDFCATRIPTLTYVDPAGTTCEAVTNADKCTILSKTFFPPPPDTPLLPDCAYPKPLLGLRFFRREIIRRTIGKLKPHKAPGPDGIPNIVLKRCTDTLIDHLFYVYKGAMEQGFYHSSWRTSLTIVLRKPGRSDYSVAKSYRPIGLLNTIGKVLTTMFTADMTYLAEHHQLIPPTQFGGRPGRSTTDALHRTVAFIKDAWSKNKVAAALCLDVQAAFPNTVKEVLLHNMRMRRVPTNYVRFVENKLTNRTTSLHFDDFTSDQIPTINGTTQGCPGAMEEYKYYNAGLVEIALPDDPHNTPQGFVDDVAMLTSASSLDECQRRLSTLMTQPNGGFDWSLTHNSPFELDKFVALYWKRVPSDPDPPPFIIHRPNPDGSTTPVTIKVVPSHKFLGVILDSKLNWKPHEAKAVASATWWTAQIARLGRVGGGIPAKYLRKLYLTVAVPRFSYGADVWWSPPHPSKTGNRSVGSVGVTKRLASAQRKAAITILGAMRTTAGDVLNAHANLLPVHLLLTRIVHRAVTRIATLPPLHPLYTLARRRPCLAKHKTNHAIHEAFNIASVKPAALETIQPVRRHPNFISAFTTHIARSKDDAMKEAVRQEHFCKIRLFSDGSGYKGKIGAAAILYIDDEWVKTLHYHLGTQDEHTVYEAEAVGLILTLHLLTQLTRSLHPRVFIGLDNQAVIRALSDNTPNPGHYLIDITHDMAEKLMLKEDKCRCRDEYDDAKQDGTPWVGNRRDVFELNIHWVPGHEGYKENEEVDIEAKKAAEGTSSSASLLPLSLRTKLPISVSAERQRFRAKLLKRASEWKKSPRFYKQMRHIDVEMPSRKYMKLVASLRCNQASIIVQLRTGHIPLNEHLHRIHRADSPDCPHCGPTYPEDVRHYLLQCPHYRDARTRLSNTLHRKAFSLPYLLSAPRAVAPLMRFIKSTHRFDSLLGDIAVDPPPPH</sequence>
<dbReference type="Gene3D" id="3.60.10.10">
    <property type="entry name" value="Endonuclease/exonuclease/phosphatase"/>
    <property type="match status" value="1"/>
</dbReference>
<evidence type="ECO:0000313" key="3">
    <source>
        <dbReference type="Proteomes" id="UP000308730"/>
    </source>
</evidence>
<dbReference type="SUPFAM" id="SSF56672">
    <property type="entry name" value="DNA/RNA polymerases"/>
    <property type="match status" value="1"/>
</dbReference>
<dbReference type="InterPro" id="IPR043502">
    <property type="entry name" value="DNA/RNA_pol_sf"/>
</dbReference>
<dbReference type="SUPFAM" id="SSF56219">
    <property type="entry name" value="DNase I-like"/>
    <property type="match status" value="1"/>
</dbReference>
<dbReference type="InterPro" id="IPR002156">
    <property type="entry name" value="RNaseH_domain"/>
</dbReference>
<feature type="domain" description="RNase H type-1" evidence="1">
    <location>
        <begin position="1001"/>
        <end position="1166"/>
    </location>
</feature>
<dbReference type="InterPro" id="IPR036397">
    <property type="entry name" value="RNaseH_sf"/>
</dbReference>
<dbReference type="Proteomes" id="UP000308730">
    <property type="component" value="Unassembled WGS sequence"/>
</dbReference>
<dbReference type="Pfam" id="PF00078">
    <property type="entry name" value="RVT_1"/>
    <property type="match status" value="1"/>
</dbReference>
<comment type="caution">
    <text evidence="2">The sequence shown here is derived from an EMBL/GenBank/DDBJ whole genome shotgun (WGS) entry which is preliminary data.</text>
</comment>
<dbReference type="InterPro" id="IPR036691">
    <property type="entry name" value="Endo/exonu/phosph_ase_sf"/>
</dbReference>
<gene>
    <name evidence="2" type="ORF">EUX98_g5853</name>
</gene>
<dbReference type="InterPro" id="IPR012337">
    <property type="entry name" value="RNaseH-like_sf"/>
</dbReference>
<dbReference type="InterPro" id="IPR005135">
    <property type="entry name" value="Endo/exonuclease/phosphatase"/>
</dbReference>
<dbReference type="GO" id="GO:0003676">
    <property type="term" value="F:nucleic acid binding"/>
    <property type="evidence" value="ECO:0007669"/>
    <property type="project" value="InterPro"/>
</dbReference>
<dbReference type="Pfam" id="PF14529">
    <property type="entry name" value="Exo_endo_phos_2"/>
    <property type="match status" value="1"/>
</dbReference>